<dbReference type="AlphaFoldDB" id="A0AAN7Z7J7"/>
<dbReference type="PANTHER" id="PTHR47751">
    <property type="entry name" value="SUPERFAMILY HYDROLASE, PUTATIVE (AFU_ORTHOLOGUE AFUA_2G16580)-RELATED"/>
    <property type="match status" value="1"/>
</dbReference>
<comment type="similarity">
    <text evidence="1">Belongs to the polyketide transferase af380 family.</text>
</comment>
<proteinExistence type="inferred from homology"/>
<sequence length="314" mass="34553">MPYYETQFRTIDGTELHGRVYPAPGRGPGLVMCPGFNAVLTMLNLPECATRLQTHGITTLLYDPRNIGSSGGRLRNDIDPAQAVGDISDAVTHLMTLHSVDPKRVGILGISFGATAAVTAATADARARFTIAVAPLTDSNFISLAHRRKTLRLCMKDRESQVLGNMPHTVPVINQHGESEVGFGRGIEMEKYRALLRDGREIAPGFVNRVTLMTYYKLALWTPWPLWRLFGLASLDSAAQAALFVIPENDQMSLPEAQRRCFDELGYEGRCKKKILTVAGAGHEEVLGDMYLPEVIQNVVDFMQDTAASDSRSF</sequence>
<organism evidence="3 4">
    <name type="scientific">Xylaria bambusicola</name>
    <dbReference type="NCBI Taxonomy" id="326684"/>
    <lineage>
        <taxon>Eukaryota</taxon>
        <taxon>Fungi</taxon>
        <taxon>Dikarya</taxon>
        <taxon>Ascomycota</taxon>
        <taxon>Pezizomycotina</taxon>
        <taxon>Sordariomycetes</taxon>
        <taxon>Xylariomycetidae</taxon>
        <taxon>Xylariales</taxon>
        <taxon>Xylariaceae</taxon>
        <taxon>Xylaria</taxon>
    </lineage>
</organism>
<accession>A0AAN7Z7J7</accession>
<evidence type="ECO:0000256" key="1">
    <source>
        <dbReference type="ARBA" id="ARBA00029464"/>
    </source>
</evidence>
<comment type="caution">
    <text evidence="3">The sequence shown here is derived from an EMBL/GenBank/DDBJ whole genome shotgun (WGS) entry which is preliminary data.</text>
</comment>
<evidence type="ECO:0000259" key="2">
    <source>
        <dbReference type="Pfam" id="PF12697"/>
    </source>
</evidence>
<dbReference type="SUPFAM" id="SSF53474">
    <property type="entry name" value="alpha/beta-Hydrolases"/>
    <property type="match status" value="1"/>
</dbReference>
<dbReference type="Pfam" id="PF12697">
    <property type="entry name" value="Abhydrolase_6"/>
    <property type="match status" value="1"/>
</dbReference>
<keyword evidence="4" id="KW-1185">Reference proteome</keyword>
<protein>
    <recommendedName>
        <fullName evidence="2">AB hydrolase-1 domain-containing protein</fullName>
    </recommendedName>
</protein>
<dbReference type="Gene3D" id="1.10.10.800">
    <property type="match status" value="1"/>
</dbReference>
<dbReference type="InterPro" id="IPR029058">
    <property type="entry name" value="AB_hydrolase_fold"/>
</dbReference>
<dbReference type="Proteomes" id="UP001305414">
    <property type="component" value="Unassembled WGS sequence"/>
</dbReference>
<evidence type="ECO:0000313" key="3">
    <source>
        <dbReference type="EMBL" id="KAK5631717.1"/>
    </source>
</evidence>
<reference evidence="3 4" key="1">
    <citation type="submission" date="2023-10" db="EMBL/GenBank/DDBJ databases">
        <title>Draft genome sequence of Xylaria bambusicola isolate GMP-LS, the root and basal stem rot pathogen of sugarcane in Indonesia.</title>
        <authorList>
            <person name="Selvaraj P."/>
            <person name="Muralishankar V."/>
            <person name="Muruganantham S."/>
            <person name="Sp S."/>
            <person name="Haryani S."/>
            <person name="Lau K.J.X."/>
            <person name="Naqvi N.I."/>
        </authorList>
    </citation>
    <scope>NUCLEOTIDE SEQUENCE [LARGE SCALE GENOMIC DNA]</scope>
    <source>
        <strain evidence="3">GMP-LS</strain>
    </source>
</reference>
<dbReference type="InterPro" id="IPR000073">
    <property type="entry name" value="AB_hydrolase_1"/>
</dbReference>
<feature type="domain" description="AB hydrolase-1" evidence="2">
    <location>
        <begin position="30"/>
        <end position="283"/>
    </location>
</feature>
<evidence type="ECO:0000313" key="4">
    <source>
        <dbReference type="Proteomes" id="UP001305414"/>
    </source>
</evidence>
<dbReference type="InterPro" id="IPR051411">
    <property type="entry name" value="Polyketide_trans_af380"/>
</dbReference>
<dbReference type="EMBL" id="JAWHQM010000021">
    <property type="protein sequence ID" value="KAK5631717.1"/>
    <property type="molecule type" value="Genomic_DNA"/>
</dbReference>
<dbReference type="PANTHER" id="PTHR47751:SF2">
    <property type="entry name" value="DLTD N-TERMINAL DOMAIN PROTEIN (AFU_ORTHOLOGUE AFUA_8G00380)-RELATED"/>
    <property type="match status" value="1"/>
</dbReference>
<dbReference type="Gene3D" id="3.40.50.1820">
    <property type="entry name" value="alpha/beta hydrolase"/>
    <property type="match status" value="1"/>
</dbReference>
<gene>
    <name evidence="3" type="ORF">RRF57_007431</name>
</gene>
<name>A0AAN7Z7J7_9PEZI</name>